<feature type="domain" description="DUF4124" evidence="3">
    <location>
        <begin position="14"/>
        <end position="61"/>
    </location>
</feature>
<protein>
    <submittedName>
        <fullName evidence="4">DUF4124 domain-containing protein</fullName>
    </submittedName>
</protein>
<dbReference type="Gene3D" id="2.60.40.10">
    <property type="entry name" value="Immunoglobulins"/>
    <property type="match status" value="1"/>
</dbReference>
<comment type="caution">
    <text evidence="4">The sequence shown here is derived from an EMBL/GenBank/DDBJ whole genome shotgun (WGS) entry which is preliminary data.</text>
</comment>
<dbReference type="Proteomes" id="UP001528823">
    <property type="component" value="Unassembled WGS sequence"/>
</dbReference>
<dbReference type="EMBL" id="JAPMOU010000006">
    <property type="protein sequence ID" value="MDE1461715.1"/>
    <property type="molecule type" value="Genomic_DNA"/>
</dbReference>
<feature type="signal peptide" evidence="2">
    <location>
        <begin position="1"/>
        <end position="23"/>
    </location>
</feature>
<feature type="region of interest" description="Disordered" evidence="1">
    <location>
        <begin position="166"/>
        <end position="209"/>
    </location>
</feature>
<evidence type="ECO:0000256" key="2">
    <source>
        <dbReference type="SAM" id="SignalP"/>
    </source>
</evidence>
<evidence type="ECO:0000259" key="3">
    <source>
        <dbReference type="Pfam" id="PF13511"/>
    </source>
</evidence>
<proteinExistence type="predicted"/>
<accession>A0ABT5U6A7</accession>
<feature type="chain" id="PRO_5045093431" evidence="2">
    <location>
        <begin position="24"/>
        <end position="209"/>
    </location>
</feature>
<dbReference type="RefSeq" id="WP_274688076.1">
    <property type="nucleotide sequence ID" value="NZ_JAPMOU010000006.1"/>
</dbReference>
<gene>
    <name evidence="4" type="ORF">ORQ98_07015</name>
</gene>
<evidence type="ECO:0000313" key="5">
    <source>
        <dbReference type="Proteomes" id="UP001528823"/>
    </source>
</evidence>
<keyword evidence="2" id="KW-0732">Signal</keyword>
<reference evidence="4 5" key="1">
    <citation type="submission" date="2022-11" db="EMBL/GenBank/DDBJ databases">
        <title>Spartinivicinus poritis sp. nov., isolated from scleractinian coral Porites lutea.</title>
        <authorList>
            <person name="Zhang G."/>
            <person name="Cai L."/>
            <person name="Wei Q."/>
        </authorList>
    </citation>
    <scope>NUCLEOTIDE SEQUENCE [LARGE SCALE GENOMIC DNA]</scope>
    <source>
        <strain evidence="4 5">A2-2</strain>
    </source>
</reference>
<evidence type="ECO:0000256" key="1">
    <source>
        <dbReference type="SAM" id="MobiDB-lite"/>
    </source>
</evidence>
<dbReference type="InterPro" id="IPR013783">
    <property type="entry name" value="Ig-like_fold"/>
</dbReference>
<name>A0ABT5U6A7_9GAMM</name>
<evidence type="ECO:0000313" key="4">
    <source>
        <dbReference type="EMBL" id="MDE1461715.1"/>
    </source>
</evidence>
<sequence length="209" mass="21964">MFKPASLLLWVLTAALPWAASHAEIYKTVDNEGNVNFTDAPGDKPAEQVKLKPSTIISPPTIVPPDPQGPSKEDTFSYSSLTIKKPVNGDTIALNGDVTVLAVISPRLRPADRLQLVVDGKAHGNKQKGLRFKVKNLERGPHTLGVQALNSKGKVLNTASVTVYSRNPSGIKNTAPSSSSPSLAPQAPMAPQAPTAPRAPNAPTVPTGS</sequence>
<feature type="compositionally biased region" description="Low complexity" evidence="1">
    <location>
        <begin position="174"/>
        <end position="209"/>
    </location>
</feature>
<dbReference type="Pfam" id="PF13511">
    <property type="entry name" value="DUF4124"/>
    <property type="match status" value="1"/>
</dbReference>
<organism evidence="4 5">
    <name type="scientific">Spartinivicinus poritis</name>
    <dbReference type="NCBI Taxonomy" id="2994640"/>
    <lineage>
        <taxon>Bacteria</taxon>
        <taxon>Pseudomonadati</taxon>
        <taxon>Pseudomonadota</taxon>
        <taxon>Gammaproteobacteria</taxon>
        <taxon>Oceanospirillales</taxon>
        <taxon>Zooshikellaceae</taxon>
        <taxon>Spartinivicinus</taxon>
    </lineage>
</organism>
<keyword evidence="5" id="KW-1185">Reference proteome</keyword>
<dbReference type="InterPro" id="IPR025392">
    <property type="entry name" value="DUF4124"/>
</dbReference>